<evidence type="ECO:0000313" key="5">
    <source>
        <dbReference type="Proteomes" id="UP000242310"/>
    </source>
</evidence>
<evidence type="ECO:0000256" key="3">
    <source>
        <dbReference type="RuleBase" id="RU003560"/>
    </source>
</evidence>
<protein>
    <submittedName>
        <fullName evidence="4">Glutamate-1-semialdehyde 2,1-aminomutase</fullName>
    </submittedName>
</protein>
<evidence type="ECO:0000256" key="1">
    <source>
        <dbReference type="ARBA" id="ARBA00001933"/>
    </source>
</evidence>
<dbReference type="InterPro" id="IPR015421">
    <property type="entry name" value="PyrdxlP-dep_Trfase_major"/>
</dbReference>
<dbReference type="OrthoDB" id="9807885at2"/>
<keyword evidence="5" id="KW-1185">Reference proteome</keyword>
<reference evidence="4 5" key="1">
    <citation type="submission" date="2018-03" db="EMBL/GenBank/DDBJ databases">
        <title>Genomic Encyclopedia of Type Strains, Phase III (KMG-III): the genomes of soil and plant-associated and newly described type strains.</title>
        <authorList>
            <person name="Whitman W."/>
        </authorList>
    </citation>
    <scope>NUCLEOTIDE SEQUENCE [LARGE SCALE GENOMIC DNA]</scope>
    <source>
        <strain evidence="4 5">CGMCC 1.07653</strain>
    </source>
</reference>
<name>A0A2P8HXK2_9BACI</name>
<dbReference type="GO" id="GO:0030170">
    <property type="term" value="F:pyridoxal phosphate binding"/>
    <property type="evidence" value="ECO:0007669"/>
    <property type="project" value="InterPro"/>
</dbReference>
<dbReference type="CDD" id="cd00610">
    <property type="entry name" value="OAT_like"/>
    <property type="match status" value="1"/>
</dbReference>
<dbReference type="Gene3D" id="3.90.1150.10">
    <property type="entry name" value="Aspartate Aminotransferase, domain 1"/>
    <property type="match status" value="1"/>
</dbReference>
<proteinExistence type="inferred from homology"/>
<dbReference type="GO" id="GO:0008483">
    <property type="term" value="F:transaminase activity"/>
    <property type="evidence" value="ECO:0007669"/>
    <property type="project" value="InterPro"/>
</dbReference>
<accession>A0A2P8HXK2</accession>
<dbReference type="SUPFAM" id="SSF53383">
    <property type="entry name" value="PLP-dependent transferases"/>
    <property type="match status" value="1"/>
</dbReference>
<dbReference type="Pfam" id="PF00202">
    <property type="entry name" value="Aminotran_3"/>
    <property type="match status" value="1"/>
</dbReference>
<comment type="caution">
    <text evidence="4">The sequence shown here is derived from an EMBL/GenBank/DDBJ whole genome shotgun (WGS) entry which is preliminary data.</text>
</comment>
<dbReference type="RefSeq" id="WP_106587672.1">
    <property type="nucleotide sequence ID" value="NZ_PYAV01000002.1"/>
</dbReference>
<evidence type="ECO:0000313" key="4">
    <source>
        <dbReference type="EMBL" id="PSL50959.1"/>
    </source>
</evidence>
<dbReference type="PANTHER" id="PTHR43713:SF3">
    <property type="entry name" value="GLUTAMATE-1-SEMIALDEHYDE 2,1-AMINOMUTASE 1, CHLOROPLASTIC-RELATED"/>
    <property type="match status" value="1"/>
</dbReference>
<organism evidence="4 5">
    <name type="scientific">Salsuginibacillus halophilus</name>
    <dbReference type="NCBI Taxonomy" id="517424"/>
    <lineage>
        <taxon>Bacteria</taxon>
        <taxon>Bacillati</taxon>
        <taxon>Bacillota</taxon>
        <taxon>Bacilli</taxon>
        <taxon>Bacillales</taxon>
        <taxon>Bacillaceae</taxon>
        <taxon>Salsuginibacillus</taxon>
    </lineage>
</organism>
<dbReference type="Proteomes" id="UP000242310">
    <property type="component" value="Unassembled WGS sequence"/>
</dbReference>
<evidence type="ECO:0000256" key="2">
    <source>
        <dbReference type="ARBA" id="ARBA00022898"/>
    </source>
</evidence>
<dbReference type="InterPro" id="IPR015424">
    <property type="entry name" value="PyrdxlP-dep_Trfase"/>
</dbReference>
<gene>
    <name evidence="4" type="ORF">B0H94_102236</name>
</gene>
<comment type="cofactor">
    <cofactor evidence="1">
        <name>pyridoxal 5'-phosphate</name>
        <dbReference type="ChEBI" id="CHEBI:597326"/>
    </cofactor>
</comment>
<dbReference type="AlphaFoldDB" id="A0A2P8HXK2"/>
<dbReference type="InterPro" id="IPR015422">
    <property type="entry name" value="PyrdxlP-dep_Trfase_small"/>
</dbReference>
<dbReference type="Gene3D" id="3.40.640.10">
    <property type="entry name" value="Type I PLP-dependent aspartate aminotransferase-like (Major domain)"/>
    <property type="match status" value="1"/>
</dbReference>
<dbReference type="EMBL" id="PYAV01000002">
    <property type="protein sequence ID" value="PSL50959.1"/>
    <property type="molecule type" value="Genomic_DNA"/>
</dbReference>
<keyword evidence="2 3" id="KW-0663">Pyridoxal phosphate</keyword>
<comment type="similarity">
    <text evidence="3">Belongs to the class-III pyridoxal-phosphate-dependent aminotransferase family.</text>
</comment>
<sequence>MAIQKLEHPVLDYVEQTKASQAFMEEAESVMPGGVTANIKHFAPHPIAMKHGKGARITDMDDNEYLDYLLSYGALMTGHGHPHIKKAMIEQMEDHGTWLFGAPHELEVKMGKKLQELYPSMEKLRYTNSGTEATLLALRVAAAYTGKHKVAKFEGHYHGGYDQMLVSVSPNVKEAGSVKKPNAVLESKGMHSSHERNTVVLPFNDLESAEKILRWHKDEIGAMMIEPLQSGYIPAEQQFLDGLASLAEELGILLIFDEVKTCFRLGLGGAQERYGIKPDLTALGKVVGGGFPVGIVGGREDVMEVTSPNQGADVFDSSQNKNAKASDVLFHSGTYNGHPMIMAAGLATIEVLEEEIEEVFQKTEHLKRELERVFAEAGIPMKAVGEGSIFSVVLTEKETIRNYRDLQETNLSMRKEIDMKLLQEGIYTKPLNRYSLSTEHTWEDIQTTIQAYERVLLKR</sequence>
<dbReference type="InterPro" id="IPR005814">
    <property type="entry name" value="Aminotrans_3"/>
</dbReference>
<dbReference type="PANTHER" id="PTHR43713">
    <property type="entry name" value="GLUTAMATE-1-SEMIALDEHYDE 2,1-AMINOMUTASE"/>
    <property type="match status" value="1"/>
</dbReference>